<keyword evidence="6 7" id="KW-0012">Acyltransferase</keyword>
<keyword evidence="3 7" id="KW-0808">Transferase</keyword>
<keyword evidence="5 7" id="KW-0443">Lipid metabolism</keyword>
<sequence>MPHTLGELARALGLQVHGDPDLTITGAAEPAAAGPEELALASTPAYAEALARGRARAAMLWDGADWRALGLAGALCPARPRFAMAGLTAALDPGPGFAPGRHPSAVVDPRAEIGPDVSIGPLAVIEAGARIGAGAVIGPQCYVGADAAVGPGALLREGVRIAARVRIGARVVAQPGCVVGGDGFSFVTPSEAGVEQARAALSGEVAPAPAQSWERIHSLGAVSVGDDVEIGANSCIDRGTIRDTVIGDGTKLDNLVQIGHNVVVGRDCLFAGQVGVAGSTRIGDHVVLGGQVGVADNLQVGDNAVIAAGSKVLSNVPAGRVMLGYPATRLDAQVDSYKALRRLPRLFRDVAALKKAVSKADGSD</sequence>
<dbReference type="NCBIfam" id="NF002060">
    <property type="entry name" value="PRK00892.1"/>
    <property type="match status" value="1"/>
</dbReference>
<comment type="caution">
    <text evidence="8">The sequence shown here is derived from an EMBL/GenBank/DDBJ whole genome shotgun (WGS) entry which is preliminary data.</text>
</comment>
<dbReference type="UniPathway" id="UPA00973"/>
<evidence type="ECO:0000256" key="2">
    <source>
        <dbReference type="ARBA" id="ARBA00022556"/>
    </source>
</evidence>
<evidence type="ECO:0000256" key="7">
    <source>
        <dbReference type="HAMAP-Rule" id="MF_00523"/>
    </source>
</evidence>
<evidence type="ECO:0000313" key="9">
    <source>
        <dbReference type="Proteomes" id="UP000253370"/>
    </source>
</evidence>
<feature type="active site" description="Proton acceptor" evidence="7">
    <location>
        <position position="260"/>
    </location>
</feature>
<dbReference type="GO" id="GO:0009245">
    <property type="term" value="P:lipid A biosynthetic process"/>
    <property type="evidence" value="ECO:0007669"/>
    <property type="project" value="UniProtKB-UniRule"/>
</dbReference>
<dbReference type="InterPro" id="IPR001451">
    <property type="entry name" value="Hexapep"/>
</dbReference>
<dbReference type="SUPFAM" id="SSF51161">
    <property type="entry name" value="Trimeric LpxA-like enzymes"/>
    <property type="match status" value="1"/>
</dbReference>
<dbReference type="GO" id="GO:0016410">
    <property type="term" value="F:N-acyltransferase activity"/>
    <property type="evidence" value="ECO:0007669"/>
    <property type="project" value="InterPro"/>
</dbReference>
<dbReference type="OrthoDB" id="9784739at2"/>
<dbReference type="Proteomes" id="UP000253370">
    <property type="component" value="Unassembled WGS sequence"/>
</dbReference>
<gene>
    <name evidence="7" type="primary">lpxD</name>
    <name evidence="8" type="ORF">DRV85_09680</name>
</gene>
<comment type="similarity">
    <text evidence="7">Belongs to the transferase hexapeptide repeat family. LpxD subfamily.</text>
</comment>
<evidence type="ECO:0000256" key="3">
    <source>
        <dbReference type="ARBA" id="ARBA00022679"/>
    </source>
</evidence>
<dbReference type="PROSITE" id="PS00101">
    <property type="entry name" value="HEXAPEP_TRANSFERASES"/>
    <property type="match status" value="2"/>
</dbReference>
<accession>A0A365U875</accession>
<dbReference type="HAMAP" id="MF_00523">
    <property type="entry name" value="LpxD"/>
    <property type="match status" value="1"/>
</dbReference>
<dbReference type="InterPro" id="IPR011004">
    <property type="entry name" value="Trimer_LpxA-like_sf"/>
</dbReference>
<evidence type="ECO:0000256" key="1">
    <source>
        <dbReference type="ARBA" id="ARBA00022516"/>
    </source>
</evidence>
<dbReference type="InterPro" id="IPR007691">
    <property type="entry name" value="LpxD"/>
</dbReference>
<dbReference type="Pfam" id="PF14602">
    <property type="entry name" value="Hexapep_2"/>
    <property type="match status" value="1"/>
</dbReference>
<reference evidence="8 9" key="1">
    <citation type="submission" date="2018-07" db="EMBL/GenBank/DDBJ databases">
        <title>Rhodosalinus sp. strain E84T genomic sequence and assembly.</title>
        <authorList>
            <person name="Liu Z.-W."/>
            <person name="Lu D.-C."/>
        </authorList>
    </citation>
    <scope>NUCLEOTIDE SEQUENCE [LARGE SCALE GENOMIC DNA]</scope>
    <source>
        <strain evidence="8 9">E84</strain>
    </source>
</reference>
<keyword evidence="9" id="KW-1185">Reference proteome</keyword>
<dbReference type="Gene3D" id="3.40.1390.10">
    <property type="entry name" value="MurE/MurF, N-terminal domain"/>
    <property type="match status" value="1"/>
</dbReference>
<comment type="function">
    <text evidence="7">Catalyzes the N-acylation of UDP-3-O-acylglucosamine using 3-hydroxyacyl-ACP as the acyl donor. Is involved in the biosynthesis of lipid A, a phosphorylated glycolipid that anchors the lipopolysaccharide to the outer membrane of the cell.</text>
</comment>
<evidence type="ECO:0000256" key="5">
    <source>
        <dbReference type="ARBA" id="ARBA00023098"/>
    </source>
</evidence>
<keyword evidence="4 7" id="KW-0677">Repeat</keyword>
<dbReference type="InterPro" id="IPR018357">
    <property type="entry name" value="Hexapep_transf_CS"/>
</dbReference>
<name>A0A365U875_9RHOB</name>
<dbReference type="PANTHER" id="PTHR43378">
    <property type="entry name" value="UDP-3-O-ACYLGLUCOSAMINE N-ACYLTRANSFERASE"/>
    <property type="match status" value="1"/>
</dbReference>
<organism evidence="8 9">
    <name type="scientific">Rhodosalinus halophilus</name>
    <dbReference type="NCBI Taxonomy" id="2259333"/>
    <lineage>
        <taxon>Bacteria</taxon>
        <taxon>Pseudomonadati</taxon>
        <taxon>Pseudomonadota</taxon>
        <taxon>Alphaproteobacteria</taxon>
        <taxon>Rhodobacterales</taxon>
        <taxon>Paracoccaceae</taxon>
        <taxon>Rhodosalinus</taxon>
    </lineage>
</organism>
<dbReference type="PANTHER" id="PTHR43378:SF2">
    <property type="entry name" value="UDP-3-O-ACYLGLUCOSAMINE N-ACYLTRANSFERASE 1, MITOCHONDRIAL-RELATED"/>
    <property type="match status" value="1"/>
</dbReference>
<evidence type="ECO:0000313" key="8">
    <source>
        <dbReference type="EMBL" id="RBI84930.1"/>
    </source>
</evidence>
<comment type="subunit">
    <text evidence="7">Homotrimer.</text>
</comment>
<dbReference type="RefSeq" id="WP_113289258.1">
    <property type="nucleotide sequence ID" value="NZ_QNTQ01000008.1"/>
</dbReference>
<dbReference type="GO" id="GO:0103118">
    <property type="term" value="F:UDP-3-O-[(3R)-3-hydroxyacyl]-glucosamine N-acyltransferase activity"/>
    <property type="evidence" value="ECO:0007669"/>
    <property type="project" value="UniProtKB-EC"/>
</dbReference>
<dbReference type="CDD" id="cd03352">
    <property type="entry name" value="LbH_LpxD"/>
    <property type="match status" value="1"/>
</dbReference>
<dbReference type="EC" id="2.3.1.191" evidence="7"/>
<protein>
    <recommendedName>
        <fullName evidence="7">UDP-3-O-acylglucosamine N-acyltransferase</fullName>
        <ecNumber evidence="7">2.3.1.191</ecNumber>
    </recommendedName>
</protein>
<evidence type="ECO:0000256" key="6">
    <source>
        <dbReference type="ARBA" id="ARBA00023315"/>
    </source>
</evidence>
<dbReference type="Pfam" id="PF00132">
    <property type="entry name" value="Hexapep"/>
    <property type="match status" value="3"/>
</dbReference>
<dbReference type="Gene3D" id="2.160.10.10">
    <property type="entry name" value="Hexapeptide repeat proteins"/>
    <property type="match status" value="1"/>
</dbReference>
<dbReference type="EMBL" id="QNTQ01000008">
    <property type="protein sequence ID" value="RBI84930.1"/>
    <property type="molecule type" value="Genomic_DNA"/>
</dbReference>
<evidence type="ECO:0000256" key="4">
    <source>
        <dbReference type="ARBA" id="ARBA00022737"/>
    </source>
</evidence>
<dbReference type="GO" id="GO:0016020">
    <property type="term" value="C:membrane"/>
    <property type="evidence" value="ECO:0007669"/>
    <property type="project" value="GOC"/>
</dbReference>
<comment type="pathway">
    <text evidence="7">Bacterial outer membrane biogenesis; LPS lipid A biosynthesis.</text>
</comment>
<keyword evidence="1 7" id="KW-0444">Lipid biosynthesis</keyword>
<proteinExistence type="inferred from homology"/>
<dbReference type="AlphaFoldDB" id="A0A365U875"/>
<comment type="catalytic activity">
    <reaction evidence="7">
        <text>a UDP-3-O-[(3R)-3-hydroxyacyl]-alpha-D-glucosamine + a (3R)-hydroxyacyl-[ACP] = a UDP-2-N,3-O-bis[(3R)-3-hydroxyacyl]-alpha-D-glucosamine + holo-[ACP] + H(+)</text>
        <dbReference type="Rhea" id="RHEA:53836"/>
        <dbReference type="Rhea" id="RHEA-COMP:9685"/>
        <dbReference type="Rhea" id="RHEA-COMP:9945"/>
        <dbReference type="ChEBI" id="CHEBI:15378"/>
        <dbReference type="ChEBI" id="CHEBI:64479"/>
        <dbReference type="ChEBI" id="CHEBI:78827"/>
        <dbReference type="ChEBI" id="CHEBI:137740"/>
        <dbReference type="ChEBI" id="CHEBI:137748"/>
        <dbReference type="EC" id="2.3.1.191"/>
    </reaction>
</comment>
<keyword evidence="2 7" id="KW-0441">Lipid A biosynthesis</keyword>